<evidence type="ECO:0000313" key="3">
    <source>
        <dbReference type="Proteomes" id="UP000634229"/>
    </source>
</evidence>
<evidence type="ECO:0008006" key="4">
    <source>
        <dbReference type="Google" id="ProtNLM"/>
    </source>
</evidence>
<feature type="transmembrane region" description="Helical" evidence="1">
    <location>
        <begin position="12"/>
        <end position="33"/>
    </location>
</feature>
<organism evidence="2 3">
    <name type="scientific">Streptomyces coffeae</name>
    <dbReference type="NCBI Taxonomy" id="621382"/>
    <lineage>
        <taxon>Bacteria</taxon>
        <taxon>Bacillati</taxon>
        <taxon>Actinomycetota</taxon>
        <taxon>Actinomycetes</taxon>
        <taxon>Kitasatosporales</taxon>
        <taxon>Streptomycetaceae</taxon>
        <taxon>Streptomyces</taxon>
    </lineage>
</organism>
<comment type="caution">
    <text evidence="2">The sequence shown here is derived from an EMBL/GenBank/DDBJ whole genome shotgun (WGS) entry which is preliminary data.</text>
</comment>
<accession>A0ABS1NHL3</accession>
<proteinExistence type="predicted"/>
<sequence length="310" mass="33685">MSGTRAFLVRRLTALLVVSAVAVAALLGAYYGVSRNSRAVTERSTPAILQVAAAATALQRSYDEAKGSLTGSTADVEGLGEDYRKELSAAGQSLAQAVKSTTGGETARQSLLTVAGLVSSYGDIVEQAYVHRANEDLRDAYLSYAKTMLGRGDGAITERLAAVQRTQRAVLDGQTSFGWLLSFAWWVLVPVLFLTLAGLLVATQRFIRRRFRRLVNPWLATATTLLLAVVPLALFTYQTQERLASARTTLSREDIGRHSARTAEEVADTMRDTHWRAGAVGWIPLGGTVLTALILVGLQPRIDEYRFQPR</sequence>
<keyword evidence="3" id="KW-1185">Reference proteome</keyword>
<evidence type="ECO:0000313" key="2">
    <source>
        <dbReference type="EMBL" id="MBL1099450.1"/>
    </source>
</evidence>
<dbReference type="RefSeq" id="WP_201876863.1">
    <property type="nucleotide sequence ID" value="NZ_JAERRF010000013.1"/>
</dbReference>
<keyword evidence="1" id="KW-0812">Transmembrane</keyword>
<name>A0ABS1NHL3_9ACTN</name>
<feature type="transmembrane region" description="Helical" evidence="1">
    <location>
        <begin position="214"/>
        <end position="237"/>
    </location>
</feature>
<protein>
    <recommendedName>
        <fullName evidence="4">Integral membrane protein</fullName>
    </recommendedName>
</protein>
<keyword evidence="1" id="KW-0472">Membrane</keyword>
<dbReference type="EMBL" id="JAERRF010000013">
    <property type="protein sequence ID" value="MBL1099450.1"/>
    <property type="molecule type" value="Genomic_DNA"/>
</dbReference>
<feature type="transmembrane region" description="Helical" evidence="1">
    <location>
        <begin position="177"/>
        <end position="202"/>
    </location>
</feature>
<reference evidence="2 3" key="1">
    <citation type="submission" date="2021-01" db="EMBL/GenBank/DDBJ databases">
        <title>WGS of actinomycetes isolated from Thailand.</title>
        <authorList>
            <person name="Thawai C."/>
        </authorList>
    </citation>
    <scope>NUCLEOTIDE SEQUENCE [LARGE SCALE GENOMIC DNA]</scope>
    <source>
        <strain evidence="2 3">CA1R205</strain>
    </source>
</reference>
<evidence type="ECO:0000256" key="1">
    <source>
        <dbReference type="SAM" id="Phobius"/>
    </source>
</evidence>
<dbReference type="Proteomes" id="UP000634229">
    <property type="component" value="Unassembled WGS sequence"/>
</dbReference>
<feature type="transmembrane region" description="Helical" evidence="1">
    <location>
        <begin position="279"/>
        <end position="298"/>
    </location>
</feature>
<keyword evidence="1" id="KW-1133">Transmembrane helix</keyword>
<gene>
    <name evidence="2" type="ORF">JK363_22825</name>
</gene>